<feature type="region of interest" description="Disordered" evidence="1">
    <location>
        <begin position="33"/>
        <end position="53"/>
    </location>
</feature>
<feature type="domain" description="GST N-terminal" evidence="2">
    <location>
        <begin position="1"/>
        <end position="83"/>
    </location>
</feature>
<gene>
    <name evidence="3" type="ORF">LZA78_08140</name>
</gene>
<evidence type="ECO:0000313" key="4">
    <source>
        <dbReference type="Proteomes" id="UP001521181"/>
    </source>
</evidence>
<dbReference type="EMBL" id="JAJUOS010000005">
    <property type="protein sequence ID" value="MCE5973446.1"/>
    <property type="molecule type" value="Genomic_DNA"/>
</dbReference>
<dbReference type="SUPFAM" id="SSF52833">
    <property type="entry name" value="Thioredoxin-like"/>
    <property type="match status" value="1"/>
</dbReference>
<proteinExistence type="predicted"/>
<dbReference type="InterPro" id="IPR004046">
    <property type="entry name" value="GST_C"/>
</dbReference>
<dbReference type="Gene3D" id="3.40.30.10">
    <property type="entry name" value="Glutaredoxin"/>
    <property type="match status" value="1"/>
</dbReference>
<dbReference type="InterPro" id="IPR004045">
    <property type="entry name" value="Glutathione_S-Trfase_N"/>
</dbReference>
<evidence type="ECO:0000313" key="3">
    <source>
        <dbReference type="EMBL" id="MCE5973446.1"/>
    </source>
</evidence>
<reference evidence="3 4" key="1">
    <citation type="submission" date="2021-12" db="EMBL/GenBank/DDBJ databases">
        <title>Sinirhodobacter sp. WL0062 is a bacterium isolated from seawater.</title>
        <authorList>
            <person name="Wang L."/>
            <person name="He W."/>
            <person name="Zhang D.-F."/>
        </authorList>
    </citation>
    <scope>NUCLEOTIDE SEQUENCE [LARGE SCALE GENOMIC DNA]</scope>
    <source>
        <strain evidence="3 4">WL0062</strain>
    </source>
</reference>
<accession>A0ABS8YXG9</accession>
<evidence type="ECO:0000259" key="2">
    <source>
        <dbReference type="PROSITE" id="PS50404"/>
    </source>
</evidence>
<dbReference type="InterPro" id="IPR036282">
    <property type="entry name" value="Glutathione-S-Trfase_C_sf"/>
</dbReference>
<protein>
    <submittedName>
        <fullName evidence="3">Glutathione S-transferase family protein</fullName>
    </submittedName>
</protein>
<dbReference type="PANTHER" id="PTHR44051:SF8">
    <property type="entry name" value="GLUTATHIONE S-TRANSFERASE GSTA"/>
    <property type="match status" value="1"/>
</dbReference>
<evidence type="ECO:0000256" key="1">
    <source>
        <dbReference type="SAM" id="MobiDB-lite"/>
    </source>
</evidence>
<comment type="caution">
    <text evidence="3">The sequence shown here is derived from an EMBL/GenBank/DDBJ whole genome shotgun (WGS) entry which is preliminary data.</text>
</comment>
<dbReference type="SUPFAM" id="SSF47616">
    <property type="entry name" value="GST C-terminal domain-like"/>
    <property type="match status" value="1"/>
</dbReference>
<dbReference type="Pfam" id="PF00043">
    <property type="entry name" value="GST_C"/>
    <property type="match status" value="1"/>
</dbReference>
<dbReference type="CDD" id="cd03207">
    <property type="entry name" value="GST_C_8"/>
    <property type="match status" value="1"/>
</dbReference>
<name>A0ABS8YXG9_9RHOB</name>
<dbReference type="Proteomes" id="UP001521181">
    <property type="component" value="Unassembled WGS sequence"/>
</dbReference>
<organism evidence="3 4">
    <name type="scientific">Rhodobacter flavimaris</name>
    <dbReference type="NCBI Taxonomy" id="2907145"/>
    <lineage>
        <taxon>Bacteria</taxon>
        <taxon>Pseudomonadati</taxon>
        <taxon>Pseudomonadota</taxon>
        <taxon>Alphaproteobacteria</taxon>
        <taxon>Rhodobacterales</taxon>
        <taxon>Rhodobacter group</taxon>
        <taxon>Rhodobacter</taxon>
    </lineage>
</organism>
<dbReference type="PANTHER" id="PTHR44051">
    <property type="entry name" value="GLUTATHIONE S-TRANSFERASE-RELATED"/>
    <property type="match status" value="1"/>
</dbReference>
<dbReference type="PROSITE" id="PS50404">
    <property type="entry name" value="GST_NTER"/>
    <property type="match status" value="1"/>
</dbReference>
<sequence length="202" mass="22216">MMILYHAPRSRSSTIVALIHELGATDRVEIRPVTIPRQDGSGGRDPLNPHPEGKVPYLVTPTGPVRERGAIVLSLCEAFPEAGLAPGPGEEGRGEFLSWLFYYQGVIEPVLVGQVMGVDHPVFRATFRGPAEMAETLQAALEKGPYLMGERFTAADLLVFSPFGWFPQIMPDVPVIRDWVARVMARPSLQKVAEWDEQLIAG</sequence>
<dbReference type="InterPro" id="IPR036249">
    <property type="entry name" value="Thioredoxin-like_sf"/>
</dbReference>
<dbReference type="Gene3D" id="1.20.1050.10">
    <property type="match status" value="1"/>
</dbReference>
<keyword evidence="4" id="KW-1185">Reference proteome</keyword>